<dbReference type="InParanoid" id="A0A1Q3BBX6"/>
<reference evidence="2" key="1">
    <citation type="submission" date="2016-04" db="EMBL/GenBank/DDBJ databases">
        <title>Cephalotus genome sequencing.</title>
        <authorList>
            <person name="Fukushima K."/>
            <person name="Hasebe M."/>
            <person name="Fang X."/>
        </authorList>
    </citation>
    <scope>NUCLEOTIDE SEQUENCE [LARGE SCALE GENOMIC DNA]</scope>
    <source>
        <strain evidence="2">cv. St1</strain>
    </source>
</reference>
<proteinExistence type="predicted"/>
<evidence type="ECO:0000313" key="1">
    <source>
        <dbReference type="EMBL" id="GAV65312.1"/>
    </source>
</evidence>
<accession>A0A1Q3BBX6</accession>
<dbReference type="OrthoDB" id="1736872at2759"/>
<dbReference type="EMBL" id="BDDD01000401">
    <property type="protein sequence ID" value="GAV65312.1"/>
    <property type="molecule type" value="Genomic_DNA"/>
</dbReference>
<sequence>SKDVWEAIAQQYSQGNNYAQAYEIRKEALEMKQGELSLATYYSTLTHLWQQLDAYCTHWPSIPAELVTYQKDTEKQRVYDFLAGFNLEYDQIRVQVLSKEPFPTLREAYNLVQHEESRCGSVLHFGTLDHSTLAIVS</sequence>
<feature type="non-terminal residue" evidence="1">
    <location>
        <position position="1"/>
    </location>
</feature>
<evidence type="ECO:0000313" key="2">
    <source>
        <dbReference type="Proteomes" id="UP000187406"/>
    </source>
</evidence>
<organism evidence="1 2">
    <name type="scientific">Cephalotus follicularis</name>
    <name type="common">Albany pitcher plant</name>
    <dbReference type="NCBI Taxonomy" id="3775"/>
    <lineage>
        <taxon>Eukaryota</taxon>
        <taxon>Viridiplantae</taxon>
        <taxon>Streptophyta</taxon>
        <taxon>Embryophyta</taxon>
        <taxon>Tracheophyta</taxon>
        <taxon>Spermatophyta</taxon>
        <taxon>Magnoliopsida</taxon>
        <taxon>eudicotyledons</taxon>
        <taxon>Gunneridae</taxon>
        <taxon>Pentapetalae</taxon>
        <taxon>rosids</taxon>
        <taxon>fabids</taxon>
        <taxon>Oxalidales</taxon>
        <taxon>Cephalotaceae</taxon>
        <taxon>Cephalotus</taxon>
    </lineage>
</organism>
<dbReference type="Proteomes" id="UP000187406">
    <property type="component" value="Unassembled WGS sequence"/>
</dbReference>
<comment type="caution">
    <text evidence="1">The sequence shown here is derived from an EMBL/GenBank/DDBJ whole genome shotgun (WGS) entry which is preliminary data.</text>
</comment>
<protein>
    <submittedName>
        <fullName evidence="1">UBN2_3 domain-containing protein</fullName>
    </submittedName>
</protein>
<name>A0A1Q3BBX6_CEPFO</name>
<dbReference type="PANTHER" id="PTHR34222:SF98">
    <property type="match status" value="1"/>
</dbReference>
<keyword evidence="2" id="KW-1185">Reference proteome</keyword>
<gene>
    <name evidence="1" type="ORF">CFOL_v3_08827</name>
</gene>
<dbReference type="PANTHER" id="PTHR34222">
    <property type="entry name" value="GAG_PRE-INTEGRS DOMAIN-CONTAINING PROTEIN"/>
    <property type="match status" value="1"/>
</dbReference>
<dbReference type="AlphaFoldDB" id="A0A1Q3BBX6"/>